<accession>A0A562ZKK4</accession>
<dbReference type="SUPFAM" id="SSF102588">
    <property type="entry name" value="LmbE-like"/>
    <property type="match status" value="1"/>
</dbReference>
<name>A0A562ZKK4_9BURK</name>
<evidence type="ECO:0000313" key="1">
    <source>
        <dbReference type="EMBL" id="TWO68951.1"/>
    </source>
</evidence>
<dbReference type="InterPro" id="IPR024078">
    <property type="entry name" value="LmbE-like_dom_sf"/>
</dbReference>
<gene>
    <name evidence="1" type="ORF">FN976_21400</name>
</gene>
<reference evidence="1 2" key="1">
    <citation type="submission" date="2019-07" db="EMBL/GenBank/DDBJ databases">
        <title>Caenimonas sedimenti sp. nov., isolated from activated sludge.</title>
        <authorList>
            <person name="Xu J."/>
        </authorList>
    </citation>
    <scope>NUCLEOTIDE SEQUENCE [LARGE SCALE GENOMIC DNA]</scope>
    <source>
        <strain evidence="1 2">HX-9-20</strain>
    </source>
</reference>
<protein>
    <submittedName>
        <fullName evidence="1">PIG-L family deacetylase</fullName>
    </submittedName>
</protein>
<dbReference type="AlphaFoldDB" id="A0A562ZKK4"/>
<dbReference type="EMBL" id="VOBQ01000017">
    <property type="protein sequence ID" value="TWO68951.1"/>
    <property type="molecule type" value="Genomic_DNA"/>
</dbReference>
<dbReference type="Pfam" id="PF02585">
    <property type="entry name" value="PIG-L"/>
    <property type="match status" value="1"/>
</dbReference>
<organism evidence="1 2">
    <name type="scientific">Caenimonas sedimenti</name>
    <dbReference type="NCBI Taxonomy" id="2596921"/>
    <lineage>
        <taxon>Bacteria</taxon>
        <taxon>Pseudomonadati</taxon>
        <taxon>Pseudomonadota</taxon>
        <taxon>Betaproteobacteria</taxon>
        <taxon>Burkholderiales</taxon>
        <taxon>Comamonadaceae</taxon>
        <taxon>Caenimonas</taxon>
    </lineage>
</organism>
<evidence type="ECO:0000313" key="2">
    <source>
        <dbReference type="Proteomes" id="UP000318199"/>
    </source>
</evidence>
<comment type="caution">
    <text evidence="1">The sequence shown here is derived from an EMBL/GenBank/DDBJ whole genome shotgun (WGS) entry which is preliminary data.</text>
</comment>
<dbReference type="PANTHER" id="PTHR12993">
    <property type="entry name" value="N-ACETYLGLUCOSAMINYL-PHOSPHATIDYLINOSITOL DE-N-ACETYLASE-RELATED"/>
    <property type="match status" value="1"/>
</dbReference>
<dbReference type="PANTHER" id="PTHR12993:SF11">
    <property type="entry name" value="N-ACETYLGLUCOSAMINYL-PHOSPHATIDYLINOSITOL DE-N-ACETYLASE"/>
    <property type="match status" value="1"/>
</dbReference>
<keyword evidence="2" id="KW-1185">Reference proteome</keyword>
<dbReference type="OrthoDB" id="9816564at2"/>
<proteinExistence type="predicted"/>
<dbReference type="Proteomes" id="UP000318199">
    <property type="component" value="Unassembled WGS sequence"/>
</dbReference>
<sequence>MNGARVLVVAAHPDDEVLGCGATLAKWRSQGAEIQVAFLADGVAARGAADAGPAAQRRRAAARAASTALGLPPPWFGDFPDNRCDAVPLLEMAQAVEALVARFSPTTVLTHHHGDLNIDHQRVHQAAMTACRPQPGHTVRTLLFFEVPSSTEWQTPSPALAFVPQWHEDVGATLDRKLAALQAYAEELRPWPHPRSARAVEALARWRGAAVGCEAAEAFMLGRLVR</sequence>
<dbReference type="RefSeq" id="WP_145895103.1">
    <property type="nucleotide sequence ID" value="NZ_VOBQ01000017.1"/>
</dbReference>
<dbReference type="Gene3D" id="3.40.50.10320">
    <property type="entry name" value="LmbE-like"/>
    <property type="match status" value="1"/>
</dbReference>
<dbReference type="GO" id="GO:0016811">
    <property type="term" value="F:hydrolase activity, acting on carbon-nitrogen (but not peptide) bonds, in linear amides"/>
    <property type="evidence" value="ECO:0007669"/>
    <property type="project" value="TreeGrafter"/>
</dbReference>
<dbReference type="InterPro" id="IPR003737">
    <property type="entry name" value="GlcNAc_PI_deacetylase-related"/>
</dbReference>